<sequence length="248" mass="26450">MQSRFMLVLIGSSWGVICQAVQPLTWRRLVRMEFWRSLRQSTGGGLLSVLVVAVISGLGIVAQAVFWLGFAGMTQMTGSILARVLVREIAPVLVGVILLGRSGMLIVAQLGVLTTAGKLRILSGMGIDPFIALIVPRTVAMTVSGFTLGVIFSVVALGMGYIVCWSQGIVTMPIWSFMFQVAASVSKPDYLGIPLKFLLSGFSVGLSSCLSGMDVTQNDSLSTMIPRGFSRGILSILTINVVIDSLFG</sequence>
<evidence type="ECO:0000256" key="1">
    <source>
        <dbReference type="SAM" id="Phobius"/>
    </source>
</evidence>
<dbReference type="Proteomes" id="UP000315037">
    <property type="component" value="Unassembled WGS sequence"/>
</dbReference>
<organism evidence="2 3">
    <name type="scientific">Oecophyllibacter saccharovorans</name>
    <dbReference type="NCBI Taxonomy" id="2558360"/>
    <lineage>
        <taxon>Bacteria</taxon>
        <taxon>Pseudomonadati</taxon>
        <taxon>Pseudomonadota</taxon>
        <taxon>Alphaproteobacteria</taxon>
        <taxon>Acetobacterales</taxon>
        <taxon>Acetobacteraceae</taxon>
        <taxon>Oecophyllibacter</taxon>
    </lineage>
</organism>
<keyword evidence="3" id="KW-1185">Reference proteome</keyword>
<dbReference type="PANTHER" id="PTHR30188">
    <property type="entry name" value="ABC TRANSPORTER PERMEASE PROTEIN-RELATED"/>
    <property type="match status" value="1"/>
</dbReference>
<evidence type="ECO:0000313" key="3">
    <source>
        <dbReference type="Proteomes" id="UP000315037"/>
    </source>
</evidence>
<reference evidence="2 3" key="1">
    <citation type="submission" date="2019-03" db="EMBL/GenBank/DDBJ databases">
        <title>The complete genome sequence of Neokomagataea sp. Jb2 NBRC113641.</title>
        <authorList>
            <person name="Chua K.-O."/>
            <person name="Chan K.-G."/>
            <person name="See-Too W.-S."/>
        </authorList>
    </citation>
    <scope>NUCLEOTIDE SEQUENCE [LARGE SCALE GENOMIC DNA]</scope>
    <source>
        <strain evidence="2 3">Jb2</strain>
    </source>
</reference>
<feature type="transmembrane region" description="Helical" evidence="1">
    <location>
        <begin position="89"/>
        <end position="110"/>
    </location>
</feature>
<keyword evidence="1" id="KW-0472">Membrane</keyword>
<feature type="transmembrane region" description="Helical" evidence="1">
    <location>
        <begin position="47"/>
        <end position="68"/>
    </location>
</feature>
<accession>A0A506US34</accession>
<dbReference type="EMBL" id="SORZ01000001">
    <property type="protein sequence ID" value="TPW36150.1"/>
    <property type="molecule type" value="Genomic_DNA"/>
</dbReference>
<evidence type="ECO:0000313" key="2">
    <source>
        <dbReference type="EMBL" id="TPW36150.1"/>
    </source>
</evidence>
<gene>
    <name evidence="2" type="ORF">E3202_01585</name>
</gene>
<dbReference type="GO" id="GO:0043190">
    <property type="term" value="C:ATP-binding cassette (ABC) transporter complex"/>
    <property type="evidence" value="ECO:0007669"/>
    <property type="project" value="InterPro"/>
</dbReference>
<proteinExistence type="predicted"/>
<name>A0A506US34_9PROT</name>
<dbReference type="Pfam" id="PF02405">
    <property type="entry name" value="MlaE"/>
    <property type="match status" value="1"/>
</dbReference>
<keyword evidence="1" id="KW-0812">Transmembrane</keyword>
<protein>
    <submittedName>
        <fullName evidence="2">ABC transporter permease</fullName>
    </submittedName>
</protein>
<dbReference type="AlphaFoldDB" id="A0A506US34"/>
<keyword evidence="1" id="KW-1133">Transmembrane helix</keyword>
<dbReference type="OrthoDB" id="5511876at2"/>
<dbReference type="PANTHER" id="PTHR30188:SF4">
    <property type="entry name" value="PROTEIN TRIGALACTOSYLDIACYLGLYCEROL 1, CHLOROPLASTIC"/>
    <property type="match status" value="1"/>
</dbReference>
<dbReference type="InterPro" id="IPR030802">
    <property type="entry name" value="Permease_MalE"/>
</dbReference>
<comment type="caution">
    <text evidence="2">The sequence shown here is derived from an EMBL/GenBank/DDBJ whole genome shotgun (WGS) entry which is preliminary data.</text>
</comment>
<dbReference type="GO" id="GO:0005548">
    <property type="term" value="F:phospholipid transporter activity"/>
    <property type="evidence" value="ECO:0007669"/>
    <property type="project" value="TreeGrafter"/>
</dbReference>